<dbReference type="AlphaFoldDB" id="A0A9D4UPY1"/>
<accession>A0A9D4UPY1</accession>
<dbReference type="Proteomes" id="UP000886520">
    <property type="component" value="Chromosome 13"/>
</dbReference>
<reference evidence="1" key="1">
    <citation type="submission" date="2021-01" db="EMBL/GenBank/DDBJ databases">
        <title>Adiantum capillus-veneris genome.</title>
        <authorList>
            <person name="Fang Y."/>
            <person name="Liao Q."/>
        </authorList>
    </citation>
    <scope>NUCLEOTIDE SEQUENCE</scope>
    <source>
        <strain evidence="1">H3</strain>
        <tissue evidence="1">Leaf</tissue>
    </source>
</reference>
<gene>
    <name evidence="1" type="ORF">GOP47_0013920</name>
</gene>
<dbReference type="EMBL" id="JABFUD020000013">
    <property type="protein sequence ID" value="KAI5071669.1"/>
    <property type="molecule type" value="Genomic_DNA"/>
</dbReference>
<sequence length="106" mass="12143">MLRADPRDLRLELPKVKGLESSPPHLKLSKQYQGFLVVRKRPHPQSQFPEDLKLWHARAFIDASMQLQNPLAVGLWLETMSRQEVVWKAGLPSSLAARCPRNGHLQ</sequence>
<keyword evidence="2" id="KW-1185">Reference proteome</keyword>
<name>A0A9D4UPY1_ADICA</name>
<evidence type="ECO:0000313" key="2">
    <source>
        <dbReference type="Proteomes" id="UP000886520"/>
    </source>
</evidence>
<proteinExistence type="predicted"/>
<organism evidence="1 2">
    <name type="scientific">Adiantum capillus-veneris</name>
    <name type="common">Maidenhair fern</name>
    <dbReference type="NCBI Taxonomy" id="13818"/>
    <lineage>
        <taxon>Eukaryota</taxon>
        <taxon>Viridiplantae</taxon>
        <taxon>Streptophyta</taxon>
        <taxon>Embryophyta</taxon>
        <taxon>Tracheophyta</taxon>
        <taxon>Polypodiopsida</taxon>
        <taxon>Polypodiidae</taxon>
        <taxon>Polypodiales</taxon>
        <taxon>Pteridineae</taxon>
        <taxon>Pteridaceae</taxon>
        <taxon>Vittarioideae</taxon>
        <taxon>Adiantum</taxon>
    </lineage>
</organism>
<evidence type="ECO:0000313" key="1">
    <source>
        <dbReference type="EMBL" id="KAI5071669.1"/>
    </source>
</evidence>
<protein>
    <submittedName>
        <fullName evidence="1">Uncharacterized protein</fullName>
    </submittedName>
</protein>
<comment type="caution">
    <text evidence="1">The sequence shown here is derived from an EMBL/GenBank/DDBJ whole genome shotgun (WGS) entry which is preliminary data.</text>
</comment>